<reference evidence="1" key="1">
    <citation type="submission" date="2023-02" db="EMBL/GenBank/DDBJ databases">
        <title>The sequence of Aeromonas allosaccharophila K520.</title>
        <authorList>
            <person name="Luo X."/>
        </authorList>
    </citation>
    <scope>NUCLEOTIDE SEQUENCE</scope>
    <source>
        <strain evidence="1">K520</strain>
    </source>
</reference>
<accession>A0AAX3NMG7</accession>
<dbReference type="Gene3D" id="3.40.50.300">
    <property type="entry name" value="P-loop containing nucleotide triphosphate hydrolases"/>
    <property type="match status" value="1"/>
</dbReference>
<dbReference type="AlphaFoldDB" id="A0AAX3NMG7"/>
<name>A0AAX3NMG7_9GAMM</name>
<organism evidence="1 2">
    <name type="scientific">Aeromonas allosaccharophila</name>
    <dbReference type="NCBI Taxonomy" id="656"/>
    <lineage>
        <taxon>Bacteria</taxon>
        <taxon>Pseudomonadati</taxon>
        <taxon>Pseudomonadota</taxon>
        <taxon>Gammaproteobacteria</taxon>
        <taxon>Aeromonadales</taxon>
        <taxon>Aeromonadaceae</taxon>
        <taxon>Aeromonas</taxon>
    </lineage>
</organism>
<evidence type="ECO:0000313" key="1">
    <source>
        <dbReference type="EMBL" id="WED74810.1"/>
    </source>
</evidence>
<gene>
    <name evidence="1" type="ORF">PYU98_12610</name>
</gene>
<dbReference type="Proteomes" id="UP001213721">
    <property type="component" value="Chromosome"/>
</dbReference>
<dbReference type="InterPro" id="IPR027417">
    <property type="entry name" value="P-loop_NTPase"/>
</dbReference>
<evidence type="ECO:0008006" key="3">
    <source>
        <dbReference type="Google" id="ProtNLM"/>
    </source>
</evidence>
<dbReference type="EMBL" id="CP118988">
    <property type="protein sequence ID" value="WED74810.1"/>
    <property type="molecule type" value="Genomic_DNA"/>
</dbReference>
<proteinExistence type="predicted"/>
<dbReference type="SUPFAM" id="SSF52540">
    <property type="entry name" value="P-loop containing nucleoside triphosphate hydrolases"/>
    <property type="match status" value="1"/>
</dbReference>
<dbReference type="RefSeq" id="WP_275056294.1">
    <property type="nucleotide sequence ID" value="NZ_CP118988.1"/>
</dbReference>
<protein>
    <recommendedName>
        <fullName evidence="3">Protein CR006 P-loop domain-containing protein</fullName>
    </recommendedName>
</protein>
<evidence type="ECO:0000313" key="2">
    <source>
        <dbReference type="Proteomes" id="UP001213721"/>
    </source>
</evidence>
<sequence length="649" mass="73263">MGNNAPFKYRGVAGQNEPIVRGTENIESVLIFDDSFISQFTFQRDEVLKNSFDIFIKTKSYTDAMLEIEGLFTGIKAAFDENDTLANAVTDLKDVRDAFGITKAGALSKSSKGYKAFGAGNKIENIPLQLKPFEAFIKSDQPANWIAWQVKGNSFLELSDNCPYYCASNIREPEKKDVAKQVAKEYDSRAIEHLNTLQTIINRLGKYFEPSCRDTLEKITKSKIELSIEETNFLSALRGDVETLITKLEGLKSISFFALRDVEKIEDELSKLKIDLGLLTKLNSIDTKSVVDPVNEKLQELIGKVGDLKGKINKHKGQIERTIVENQKGINGFLKSAGYKYSVVIKPEADSYKMKLVHKDFCEHIESASRHLSYGERNAFALVLFMHQVLSDSPSLAILDDPVSSFDKTKKFAILNELFRGKSSLRSTTVLMLTHDIEPAIDVIRSLKGRFQAANPTACFLASRSGIVKEIEIKGADIQTFAQICIDNINHLSDEVIKCIYLRRHFEILNDLGGEYNYLANLLHARSVAIVKTDLGDVPMTIEQINSAVSGIRLYIPGFDYDDVLTIINDKEEMKHRFQNAAVGYDKLQLFRIYKEVHNPVNDGDDILQKFVNESFHIENEYVMQLNPHKFDNVPEYVVQECERVIAVN</sequence>